<reference evidence="2 3" key="1">
    <citation type="journal article" date="2015" name="Parasit. Vectors">
        <title>Draft genome of the scabies mite.</title>
        <authorList>
            <person name="Rider S.D.Jr."/>
            <person name="Morgan M.S."/>
            <person name="Arlian L.G."/>
        </authorList>
    </citation>
    <scope>NUCLEOTIDE SEQUENCE [LARGE SCALE GENOMIC DNA]</scope>
    <source>
        <strain evidence="2">Arlian Lab</strain>
    </source>
</reference>
<feature type="compositionally biased region" description="Low complexity" evidence="1">
    <location>
        <begin position="182"/>
        <end position="191"/>
    </location>
</feature>
<feature type="compositionally biased region" description="Basic and acidic residues" evidence="1">
    <location>
        <begin position="68"/>
        <end position="90"/>
    </location>
</feature>
<feature type="compositionally biased region" description="Polar residues" evidence="1">
    <location>
        <begin position="679"/>
        <end position="696"/>
    </location>
</feature>
<gene>
    <name evidence="2" type="ORF">QR98_0021840</name>
</gene>
<protein>
    <submittedName>
        <fullName evidence="2">Uncharacterized protein</fullName>
    </submittedName>
</protein>
<feature type="region of interest" description="Disordered" evidence="1">
    <location>
        <begin position="555"/>
        <end position="595"/>
    </location>
</feature>
<feature type="compositionally biased region" description="Basic and acidic residues" evidence="1">
    <location>
        <begin position="165"/>
        <end position="181"/>
    </location>
</feature>
<feature type="region of interest" description="Disordered" evidence="1">
    <location>
        <begin position="310"/>
        <end position="381"/>
    </location>
</feature>
<accession>A0A132A072</accession>
<feature type="compositionally biased region" description="Low complexity" evidence="1">
    <location>
        <begin position="559"/>
        <end position="576"/>
    </location>
</feature>
<name>A0A132A072_SARSC</name>
<evidence type="ECO:0000313" key="2">
    <source>
        <dbReference type="EMBL" id="KPM03750.1"/>
    </source>
</evidence>
<feature type="region of interest" description="Disordered" evidence="1">
    <location>
        <begin position="437"/>
        <end position="543"/>
    </location>
</feature>
<feature type="compositionally biased region" description="Low complexity" evidence="1">
    <location>
        <begin position="350"/>
        <end position="370"/>
    </location>
</feature>
<evidence type="ECO:0000313" key="3">
    <source>
        <dbReference type="Proteomes" id="UP000616769"/>
    </source>
</evidence>
<dbReference type="Proteomes" id="UP000616769">
    <property type="component" value="Unassembled WGS sequence"/>
</dbReference>
<feature type="compositionally biased region" description="Low complexity" evidence="1">
    <location>
        <begin position="500"/>
        <end position="515"/>
    </location>
</feature>
<feature type="compositionally biased region" description="Low complexity" evidence="1">
    <location>
        <begin position="203"/>
        <end position="216"/>
    </location>
</feature>
<comment type="caution">
    <text evidence="2">The sequence shown here is derived from an EMBL/GenBank/DDBJ whole genome shotgun (WGS) entry which is preliminary data.</text>
</comment>
<feature type="compositionally biased region" description="Basic and acidic residues" evidence="1">
    <location>
        <begin position="700"/>
        <end position="709"/>
    </location>
</feature>
<feature type="compositionally biased region" description="Basic and acidic residues" evidence="1">
    <location>
        <begin position="442"/>
        <end position="475"/>
    </location>
</feature>
<sequence length="709" mass="80360">MIIYLECYFLSPYILRQSILPKPDALKIIPAPKLDQISPPPSFSSQSPSASDKEIPNDKNINNNNNDGDVRGEDKTLSDSIDHNTPDREFSPSNYREQNSHPFFGPTPNHLSAPEHDSLSFNQHMNLEPFQPPSINRDHQHHSQNQYQQHPHPRPHHNHLPPSSPHHDSHFQHQHRYDHNHFNNPNSNNQNIKHFDLPIHQQSKNSNSDSTSSSPETSKKRTRPVIRIKAERPPIRINSVGQIKLKPERLMRLKPKVKYLGKNKKGEEISEIKEVLYGSTQSNRKKLSAYSRGPTRSKVIPEKYLRSLTPVIEEEEDDSRDESRAKKSNKPSYHSNVRIVKNKSSKNHASHSSSLSLSKPLKSISSSSASDSEESVDFSSVFRPSSSKFVHTEKSKSFDTVKPIKTTIHAEGLEELEKNNYDKQLLKTLKNLMVTGGKRHRLDFEGKEDEIEKVQKKGRIPEKYLKQFPSEEKNKSTFPSSSTSSSDTYKDLDDSTEIGSTGDSSAQTPSSSSSSYEDDLVDDLTSYEQYDQPQSSNRLSKITRYRLKGFDPNYEYIRSVPSSSSSASTSTEIDSSAMINDDSSERSTITEGISKDGRKVKTYVLTGLYRKKVGDIVRNDSDQDGYGNQSDETKQIFNYVRPDDDDHERRLRELLEKCDDSPLSSSSFSTLSPLDENGKSQQSVIVSSTMRPTDSTPIKIDNEIKNKSD</sequence>
<feature type="region of interest" description="Disordered" evidence="1">
    <location>
        <begin position="614"/>
        <end position="709"/>
    </location>
</feature>
<feature type="compositionally biased region" description="Polar residues" evidence="1">
    <location>
        <begin position="91"/>
        <end position="101"/>
    </location>
</feature>
<dbReference type="VEuPathDB" id="VectorBase:SSCA009488"/>
<feature type="compositionally biased region" description="Basic residues" evidence="1">
    <location>
        <begin position="340"/>
        <end position="349"/>
    </location>
</feature>
<dbReference type="EMBL" id="JXLN01006017">
    <property type="protein sequence ID" value="KPM03750.1"/>
    <property type="molecule type" value="Genomic_DNA"/>
</dbReference>
<feature type="compositionally biased region" description="Polar residues" evidence="1">
    <location>
        <begin position="526"/>
        <end position="540"/>
    </location>
</feature>
<evidence type="ECO:0000256" key="1">
    <source>
        <dbReference type="SAM" id="MobiDB-lite"/>
    </source>
</evidence>
<feature type="compositionally biased region" description="Low complexity" evidence="1">
    <location>
        <begin position="661"/>
        <end position="675"/>
    </location>
</feature>
<feature type="compositionally biased region" description="Basic and acidic residues" evidence="1">
    <location>
        <begin position="641"/>
        <end position="660"/>
    </location>
</feature>
<feature type="compositionally biased region" description="Low complexity" evidence="1">
    <location>
        <begin position="58"/>
        <end position="67"/>
    </location>
</feature>
<dbReference type="AlphaFoldDB" id="A0A132A072"/>
<proteinExistence type="predicted"/>
<feature type="compositionally biased region" description="Low complexity" evidence="1">
    <location>
        <begin position="476"/>
        <end position="487"/>
    </location>
</feature>
<feature type="region of interest" description="Disordered" evidence="1">
    <location>
        <begin position="32"/>
        <end position="228"/>
    </location>
</feature>
<organism evidence="2 3">
    <name type="scientific">Sarcoptes scabiei</name>
    <name type="common">Itch mite</name>
    <name type="synonym">Acarus scabiei</name>
    <dbReference type="NCBI Taxonomy" id="52283"/>
    <lineage>
        <taxon>Eukaryota</taxon>
        <taxon>Metazoa</taxon>
        <taxon>Ecdysozoa</taxon>
        <taxon>Arthropoda</taxon>
        <taxon>Chelicerata</taxon>
        <taxon>Arachnida</taxon>
        <taxon>Acari</taxon>
        <taxon>Acariformes</taxon>
        <taxon>Sarcoptiformes</taxon>
        <taxon>Astigmata</taxon>
        <taxon>Psoroptidia</taxon>
        <taxon>Sarcoptoidea</taxon>
        <taxon>Sarcoptidae</taxon>
        <taxon>Sarcoptinae</taxon>
        <taxon>Sarcoptes</taxon>
    </lineage>
</organism>
<dbReference type="OrthoDB" id="6516162at2759"/>